<dbReference type="Proteomes" id="UP000533637">
    <property type="component" value="Unassembled WGS sequence"/>
</dbReference>
<organism evidence="1 2">
    <name type="scientific">Parabacteroides faecis</name>
    <dbReference type="NCBI Taxonomy" id="1217282"/>
    <lineage>
        <taxon>Bacteria</taxon>
        <taxon>Pseudomonadati</taxon>
        <taxon>Bacteroidota</taxon>
        <taxon>Bacteroidia</taxon>
        <taxon>Bacteroidales</taxon>
        <taxon>Tannerellaceae</taxon>
        <taxon>Parabacteroides</taxon>
    </lineage>
</organism>
<dbReference type="EMBL" id="JACHOC010000001">
    <property type="protein sequence ID" value="MBB4620283.1"/>
    <property type="molecule type" value="Genomic_DNA"/>
</dbReference>
<protein>
    <submittedName>
        <fullName evidence="1">Uncharacterized protein</fullName>
    </submittedName>
</protein>
<keyword evidence="2" id="KW-1185">Reference proteome</keyword>
<accession>A0ABR6KFM4</accession>
<gene>
    <name evidence="1" type="ORF">GGQ57_000157</name>
</gene>
<reference evidence="1 2" key="1">
    <citation type="submission" date="2020-08" db="EMBL/GenBank/DDBJ databases">
        <title>Genomic Encyclopedia of Type Strains, Phase IV (KMG-IV): sequencing the most valuable type-strain genomes for metagenomic binning, comparative biology and taxonomic classification.</title>
        <authorList>
            <person name="Goeker M."/>
        </authorList>
    </citation>
    <scope>NUCLEOTIDE SEQUENCE [LARGE SCALE GENOMIC DNA]</scope>
    <source>
        <strain evidence="1 2">DSM 102983</strain>
    </source>
</reference>
<sequence>MRGNPVQIRNNARCCNPVPALAGNACNSMPLTIQLTVES</sequence>
<evidence type="ECO:0000313" key="2">
    <source>
        <dbReference type="Proteomes" id="UP000533637"/>
    </source>
</evidence>
<comment type="caution">
    <text evidence="1">The sequence shown here is derived from an EMBL/GenBank/DDBJ whole genome shotgun (WGS) entry which is preliminary data.</text>
</comment>
<name>A0ABR6KFM4_9BACT</name>
<proteinExistence type="predicted"/>
<evidence type="ECO:0000313" key="1">
    <source>
        <dbReference type="EMBL" id="MBB4620283.1"/>
    </source>
</evidence>